<evidence type="ECO:0000256" key="1">
    <source>
        <dbReference type="SAM" id="MobiDB-lite"/>
    </source>
</evidence>
<name>A0AAE0BLC7_9CHLO</name>
<dbReference type="Gene3D" id="2.160.20.10">
    <property type="entry name" value="Single-stranded right-handed beta-helix, Pectin lyase-like"/>
    <property type="match status" value="1"/>
</dbReference>
<dbReference type="AlphaFoldDB" id="A0AAE0BLC7"/>
<comment type="caution">
    <text evidence="2">The sequence shown here is derived from an EMBL/GenBank/DDBJ whole genome shotgun (WGS) entry which is preliminary data.</text>
</comment>
<gene>
    <name evidence="2" type="ORF">CYMTET_51302</name>
</gene>
<keyword evidence="3" id="KW-1185">Reference proteome</keyword>
<sequence>MPIGVRRFMGDDPYDWPYSAELDEYGCESEDDEHVDDGDDGEYRGRSAPASAAQKAADVLIVKELSVVYDGEQGEEFYDMGLKSEMVKKSLKVANVKLSQIEEVFAMERCRALRLRLRLSSADRGGVCDGTVSCAETETELSGADRGGGVVAICGAEALAALPMIREAFQKDWGEWGCYGRKTFTKSSAAVNTVLAGGVDSFSAKATCMKGESVPESERMYITDEEAKVDVAVALGKYGEGQVAYFADVNCEKATAKLVAELCEAGQSSGGLEESVEVIKVRSMAELQHAFESCVDGSTIELAAGKYECRNGVMTIPPKALILKGSGSKANTSDQTKMSILKATVKTTPNAKGEFLGMSSIQVDGGFDIEDNDYQKLIFGGGDGLMHSSHETKLHLKDCEIRWAESRGIFANSSFVIEDTEISNCGSYGIKCRGGCEVKGGCDIQSGPWDSLVTLVE</sequence>
<feature type="compositionally biased region" description="Acidic residues" evidence="1">
    <location>
        <begin position="27"/>
        <end position="40"/>
    </location>
</feature>
<evidence type="ECO:0000313" key="3">
    <source>
        <dbReference type="Proteomes" id="UP001190700"/>
    </source>
</evidence>
<accession>A0AAE0BLC7</accession>
<evidence type="ECO:0000313" key="2">
    <source>
        <dbReference type="EMBL" id="KAK3238706.1"/>
    </source>
</evidence>
<dbReference type="InterPro" id="IPR012334">
    <property type="entry name" value="Pectin_lyas_fold"/>
</dbReference>
<proteinExistence type="predicted"/>
<feature type="region of interest" description="Disordered" evidence="1">
    <location>
        <begin position="27"/>
        <end position="48"/>
    </location>
</feature>
<dbReference type="InterPro" id="IPR011050">
    <property type="entry name" value="Pectin_lyase_fold/virulence"/>
</dbReference>
<reference evidence="2 3" key="1">
    <citation type="journal article" date="2015" name="Genome Biol. Evol.">
        <title>Comparative Genomics of a Bacterivorous Green Alga Reveals Evolutionary Causalities and Consequences of Phago-Mixotrophic Mode of Nutrition.</title>
        <authorList>
            <person name="Burns J.A."/>
            <person name="Paasch A."/>
            <person name="Narechania A."/>
            <person name="Kim E."/>
        </authorList>
    </citation>
    <scope>NUCLEOTIDE SEQUENCE [LARGE SCALE GENOMIC DNA]</scope>
    <source>
        <strain evidence="2 3">PLY_AMNH</strain>
    </source>
</reference>
<protein>
    <recommendedName>
        <fullName evidence="4">Right handed beta helix domain-containing protein</fullName>
    </recommendedName>
</protein>
<dbReference type="EMBL" id="LGRX02034134">
    <property type="protein sequence ID" value="KAK3238706.1"/>
    <property type="molecule type" value="Genomic_DNA"/>
</dbReference>
<dbReference type="SUPFAM" id="SSF51126">
    <property type="entry name" value="Pectin lyase-like"/>
    <property type="match status" value="1"/>
</dbReference>
<evidence type="ECO:0008006" key="4">
    <source>
        <dbReference type="Google" id="ProtNLM"/>
    </source>
</evidence>
<dbReference type="Proteomes" id="UP001190700">
    <property type="component" value="Unassembled WGS sequence"/>
</dbReference>
<organism evidence="2 3">
    <name type="scientific">Cymbomonas tetramitiformis</name>
    <dbReference type="NCBI Taxonomy" id="36881"/>
    <lineage>
        <taxon>Eukaryota</taxon>
        <taxon>Viridiplantae</taxon>
        <taxon>Chlorophyta</taxon>
        <taxon>Pyramimonadophyceae</taxon>
        <taxon>Pyramimonadales</taxon>
        <taxon>Pyramimonadaceae</taxon>
        <taxon>Cymbomonas</taxon>
    </lineage>
</organism>